<dbReference type="AlphaFoldDB" id="L9ZME2"/>
<reference evidence="1 2" key="1">
    <citation type="journal article" date="2014" name="PLoS Genet.">
        <title>Phylogenetically driven sequencing of extremely halophilic archaea reveals strategies for static and dynamic osmo-response.</title>
        <authorList>
            <person name="Becker E.A."/>
            <person name="Seitzer P.M."/>
            <person name="Tritt A."/>
            <person name="Larsen D."/>
            <person name="Krusor M."/>
            <person name="Yao A.I."/>
            <person name="Wu D."/>
            <person name="Madern D."/>
            <person name="Eisen J.A."/>
            <person name="Darling A.E."/>
            <person name="Facciotti M.T."/>
        </authorList>
    </citation>
    <scope>NUCLEOTIDE SEQUENCE [LARGE SCALE GENOMIC DNA]</scope>
    <source>
        <strain evidence="1 2">JCM 10989</strain>
    </source>
</reference>
<comment type="caution">
    <text evidence="1">The sequence shown here is derived from an EMBL/GenBank/DDBJ whole genome shotgun (WGS) entry which is preliminary data.</text>
</comment>
<sequence length="238" mass="27106">MIFASTYKCLDLFIEWLLEINGQNPPGGRWTFEKKTDRIAALISQGPSSLPQIFATDTDALECLSNLYIELEDYRHSVIHRSDFEVVNGKLVISDEAGTSHTFLKEELFCFAGSVLVSIDAIVNGTYDYVTERQLKTLLDRLSDIHGVPEFDLTRYDSEIIKCPMEPIQVEPFEWEPPIDDISKVAPVKNRDENFWLNLKGLQNGELVTEWLIPGDAAMDYLDQGFTIPADEFDEYIV</sequence>
<keyword evidence="2" id="KW-1185">Reference proteome</keyword>
<dbReference type="Proteomes" id="UP000011519">
    <property type="component" value="Unassembled WGS sequence"/>
</dbReference>
<proteinExistence type="predicted"/>
<evidence type="ECO:0000313" key="2">
    <source>
        <dbReference type="Proteomes" id="UP000011519"/>
    </source>
</evidence>
<protein>
    <submittedName>
        <fullName evidence="1">Uncharacterized protein</fullName>
    </submittedName>
</protein>
<organism evidence="1 2">
    <name type="scientific">Natrialba hulunbeirensis JCM 10989</name>
    <dbReference type="NCBI Taxonomy" id="1227493"/>
    <lineage>
        <taxon>Archaea</taxon>
        <taxon>Methanobacteriati</taxon>
        <taxon>Methanobacteriota</taxon>
        <taxon>Stenosarchaea group</taxon>
        <taxon>Halobacteria</taxon>
        <taxon>Halobacteriales</taxon>
        <taxon>Natrialbaceae</taxon>
        <taxon>Natrialba</taxon>
    </lineage>
</organism>
<name>L9ZME2_9EURY</name>
<dbReference type="EMBL" id="AOIM01000041">
    <property type="protein sequence ID" value="ELY87690.1"/>
    <property type="molecule type" value="Genomic_DNA"/>
</dbReference>
<evidence type="ECO:0000313" key="1">
    <source>
        <dbReference type="EMBL" id="ELY87690.1"/>
    </source>
</evidence>
<accession>L9ZME2</accession>
<gene>
    <name evidence="1" type="ORF">C483_17363</name>
</gene>